<dbReference type="CDD" id="cd06008">
    <property type="entry name" value="NF-X1-zinc-finger"/>
    <property type="match status" value="6"/>
</dbReference>
<feature type="transmembrane region" description="Helical" evidence="7">
    <location>
        <begin position="865"/>
        <end position="883"/>
    </location>
</feature>
<feature type="domain" description="NF-X1-type" evidence="8">
    <location>
        <begin position="643"/>
        <end position="661"/>
    </location>
</feature>
<dbReference type="InterPro" id="IPR019786">
    <property type="entry name" value="Zinc_finger_PHD-type_CS"/>
</dbReference>
<evidence type="ECO:0000256" key="4">
    <source>
        <dbReference type="ARBA" id="ARBA00022771"/>
    </source>
</evidence>
<feature type="region of interest" description="Disordered" evidence="6">
    <location>
        <begin position="823"/>
        <end position="848"/>
    </location>
</feature>
<feature type="domain" description="NF-X1-type" evidence="8">
    <location>
        <begin position="491"/>
        <end position="512"/>
    </location>
</feature>
<dbReference type="Pfam" id="PF01422">
    <property type="entry name" value="zf-NF-X1"/>
    <property type="match status" value="10"/>
</dbReference>
<evidence type="ECO:0000259" key="8">
    <source>
        <dbReference type="SMART" id="SM00438"/>
    </source>
</evidence>
<keyword evidence="7" id="KW-0472">Membrane</keyword>
<feature type="compositionally biased region" description="Basic and acidic residues" evidence="6">
    <location>
        <begin position="823"/>
        <end position="832"/>
    </location>
</feature>
<reference evidence="9 10" key="1">
    <citation type="submission" date="2020-09" db="EMBL/GenBank/DDBJ databases">
        <authorList>
            <person name="Ashkenazy H."/>
        </authorList>
    </citation>
    <scope>NUCLEOTIDE SEQUENCE [LARGE SCALE GENOMIC DNA]</scope>
    <source>
        <strain evidence="10">cv. Cdm-0</strain>
    </source>
</reference>
<dbReference type="AlphaFoldDB" id="A0A7G2FCL1"/>
<dbReference type="GO" id="GO:0003700">
    <property type="term" value="F:DNA-binding transcription factor activity"/>
    <property type="evidence" value="ECO:0007669"/>
    <property type="project" value="InterPro"/>
</dbReference>
<dbReference type="PANTHER" id="PTHR12360:SF1">
    <property type="entry name" value="NF-X1-TYPE ZINC FINGER PROTEIN NFXL1"/>
    <property type="match status" value="1"/>
</dbReference>
<accession>A0A7G2FCL1</accession>
<keyword evidence="7" id="KW-0812">Transmembrane</keyword>
<organism evidence="9 10">
    <name type="scientific">Arabidopsis thaliana</name>
    <name type="common">Mouse-ear cress</name>
    <dbReference type="NCBI Taxonomy" id="3702"/>
    <lineage>
        <taxon>Eukaryota</taxon>
        <taxon>Viridiplantae</taxon>
        <taxon>Streptophyta</taxon>
        <taxon>Embryophyta</taxon>
        <taxon>Tracheophyta</taxon>
        <taxon>Spermatophyta</taxon>
        <taxon>Magnoliopsida</taxon>
        <taxon>eudicotyledons</taxon>
        <taxon>Gunneridae</taxon>
        <taxon>Pentapetalae</taxon>
        <taxon>rosids</taxon>
        <taxon>malvids</taxon>
        <taxon>Brassicales</taxon>
        <taxon>Brassicaceae</taxon>
        <taxon>Camelineae</taxon>
        <taxon>Arabidopsis</taxon>
    </lineage>
</organism>
<keyword evidence="2" id="KW-0479">Metal-binding</keyword>
<feature type="domain" description="NF-X1-type" evidence="8">
    <location>
        <begin position="434"/>
        <end position="453"/>
    </location>
</feature>
<keyword evidence="4" id="KW-0863">Zinc-finger</keyword>
<evidence type="ECO:0000256" key="7">
    <source>
        <dbReference type="SAM" id="Phobius"/>
    </source>
</evidence>
<dbReference type="CDD" id="cd16697">
    <property type="entry name" value="RING-CH-C4HC3_NFXL1"/>
    <property type="match status" value="1"/>
</dbReference>
<sequence>MAGTATTEFRWKSPPQPPSQEQPISDSDSDSGSDSENHQHRHNDLSNSIFEAYLDCHSSSSPSSIDLAKIQSFLASSSSGAVSCLICLERIKRTDPTWSCTSSCFAVFHLFCIQSWARQCLDLQAARAVTRPSSNPTEPEAVWNCPKCRSSYQKSKIPRRYLCYCGKEEDPPADNPWILPHSCGEVCERPLSNNCGHCCLLLCHPGPCASCPKLVKAKCFCGGIEDVRRCGHKQFSCGDVCERVLDCNIHNCREICHDGECPPCRERAVYKCSCGKVKEEKDCCERVFRCEASCENMLNCGKHVCERGCHAGECGLCPYQGKRSCPCGKRFYQGLSCDVVAPLCGGTCDKVLGCGYHRCPERCHRGPCLETCRIVVTKSCRCGVTKKQVPCHQELACERKCQRVRDCARHACRRRCCDGECPPCSEICGKKLRCRNHKCQSPCHQGPCAPCPIMVTISCACGETHFEVPCGTETNQKPPRCRKLCHITPLCRHGQNQKPHKCHYGACPPCRLLCDEEYPCGHKCKLRCHGPRPPPNREFILKPTKKMLNIQAESTPGSPCPRCPEPVWRPCVGHHLAAEKRMICSDRTQFACDNLCGNPLPCGNHYCSYFCHALDIRSSSLDKRSESCEKCDLRCQKERTPRCQHPCPRRCHPEDCLPCKTLVKRSCHCGAMVHAFECIYYNTMSEKDQMKARSCRGPCHRKLPNCTHLCPEICHPGQCPLPEKCGKKVSICQFISIWDAVSVTSEILLVSILSWIKVVVRCKCLTLKKEWVCQDVQAAHRATGSDPKEVPKNQFGVGLLPCDSNCKSKLQVAESVLTQRNVKEIEEKEEPSGKNASKRRKRRGRGQDIQETTRLQKLAVTTKRILMVVMLVAMLAAVSYYGYKGLLWLSDWMNEVEEQRQNTTPKVDKGWTSNVKMVVMGAEIQGVVGNDGDVRRPNAVFFVSLISRRHRSRDNDLLAPVPVKSVDVKGVVVDSDIGVRVTKGEIELDYWGVEKLAVTTKRILMVVMLVAMLAAVSYYGYKGLLWLSDWMNEVEEQRQKSRRYPRI</sequence>
<dbReference type="InterPro" id="IPR034078">
    <property type="entry name" value="NFX1_fam"/>
</dbReference>
<feature type="region of interest" description="Disordered" evidence="6">
    <location>
        <begin position="1"/>
        <end position="41"/>
    </location>
</feature>
<dbReference type="EMBL" id="LR881470">
    <property type="protein sequence ID" value="CAD5330911.1"/>
    <property type="molecule type" value="Genomic_DNA"/>
</dbReference>
<dbReference type="Proteomes" id="UP000516314">
    <property type="component" value="Chromosome 5"/>
</dbReference>
<feature type="domain" description="NF-X1-type" evidence="8">
    <location>
        <begin position="300"/>
        <end position="319"/>
    </location>
</feature>
<feature type="domain" description="NF-X1-type" evidence="8">
    <location>
        <begin position="706"/>
        <end position="727"/>
    </location>
</feature>
<dbReference type="PANTHER" id="PTHR12360">
    <property type="entry name" value="NUCLEAR TRANSCRIPTION FACTOR, X-BOX BINDING 1 NFX1"/>
    <property type="match status" value="1"/>
</dbReference>
<keyword evidence="7" id="KW-1133">Transmembrane helix</keyword>
<dbReference type="InterPro" id="IPR000967">
    <property type="entry name" value="Znf_NFX1"/>
</dbReference>
<feature type="domain" description="NF-X1-type" evidence="8">
    <location>
        <begin position="354"/>
        <end position="374"/>
    </location>
</feature>
<keyword evidence="5" id="KW-0862">Zinc</keyword>
<dbReference type="PROSITE" id="PS01359">
    <property type="entry name" value="ZF_PHD_1"/>
    <property type="match status" value="1"/>
</dbReference>
<dbReference type="SMART" id="SM00438">
    <property type="entry name" value="ZnF_NFX"/>
    <property type="match status" value="11"/>
</dbReference>
<comment type="similarity">
    <text evidence="1">Belongs to the NFX1 family.</text>
</comment>
<feature type="domain" description="NF-X1-type" evidence="8">
    <location>
        <begin position="407"/>
        <end position="426"/>
    </location>
</feature>
<dbReference type="GO" id="GO:0005634">
    <property type="term" value="C:nucleus"/>
    <property type="evidence" value="ECO:0007669"/>
    <property type="project" value="InterPro"/>
</dbReference>
<dbReference type="GO" id="GO:0008270">
    <property type="term" value="F:zinc ion binding"/>
    <property type="evidence" value="ECO:0007669"/>
    <property type="project" value="UniProtKB-KW"/>
</dbReference>
<gene>
    <name evidence="9" type="ORF">AT9943_LOCUS18417</name>
</gene>
<evidence type="ECO:0000256" key="3">
    <source>
        <dbReference type="ARBA" id="ARBA00022737"/>
    </source>
</evidence>
<evidence type="ECO:0000313" key="10">
    <source>
        <dbReference type="Proteomes" id="UP000516314"/>
    </source>
</evidence>
<feature type="domain" description="NF-X1-type" evidence="8">
    <location>
        <begin position="520"/>
        <end position="565"/>
    </location>
</feature>
<feature type="domain" description="NF-X1-type" evidence="8">
    <location>
        <begin position="247"/>
        <end position="266"/>
    </location>
</feature>
<keyword evidence="3" id="KW-0677">Repeat</keyword>
<feature type="transmembrane region" description="Helical" evidence="7">
    <location>
        <begin position="1003"/>
        <end position="1021"/>
    </location>
</feature>
<name>A0A7G2FCL1_ARATH</name>
<evidence type="ECO:0000256" key="6">
    <source>
        <dbReference type="SAM" id="MobiDB-lite"/>
    </source>
</evidence>
<feature type="domain" description="NF-X1-type" evidence="8">
    <location>
        <begin position="195"/>
        <end position="213"/>
    </location>
</feature>
<proteinExistence type="inferred from homology"/>
<evidence type="ECO:0000256" key="5">
    <source>
        <dbReference type="ARBA" id="ARBA00022833"/>
    </source>
</evidence>
<evidence type="ECO:0000256" key="1">
    <source>
        <dbReference type="ARBA" id="ARBA00007269"/>
    </source>
</evidence>
<feature type="domain" description="NF-X1-type" evidence="8">
    <location>
        <begin position="602"/>
        <end position="633"/>
    </location>
</feature>
<evidence type="ECO:0000256" key="2">
    <source>
        <dbReference type="ARBA" id="ARBA00022723"/>
    </source>
</evidence>
<evidence type="ECO:0000313" key="9">
    <source>
        <dbReference type="EMBL" id="CAD5330911.1"/>
    </source>
</evidence>
<protein>
    <submittedName>
        <fullName evidence="9">(thale cress) hypothetical protein</fullName>
    </submittedName>
</protein>